<keyword evidence="3" id="KW-0540">Nuclease</keyword>
<comment type="caution">
    <text evidence="3">The sequence shown here is derived from an EMBL/GenBank/DDBJ whole genome shotgun (WGS) entry which is preliminary data.</text>
</comment>
<comment type="similarity">
    <text evidence="1 2">Belongs to the UPF0102 family.</text>
</comment>
<protein>
    <recommendedName>
        <fullName evidence="2">UPF0102 protein CEN88_357</fullName>
    </recommendedName>
</protein>
<dbReference type="InterPro" id="IPR011856">
    <property type="entry name" value="tRNA_endonuc-like_dom_sf"/>
</dbReference>
<dbReference type="GO" id="GO:0003676">
    <property type="term" value="F:nucleic acid binding"/>
    <property type="evidence" value="ECO:0007669"/>
    <property type="project" value="InterPro"/>
</dbReference>
<dbReference type="Pfam" id="PF02021">
    <property type="entry name" value="UPF0102"/>
    <property type="match status" value="1"/>
</dbReference>
<evidence type="ECO:0000313" key="3">
    <source>
        <dbReference type="EMBL" id="TSC96418.1"/>
    </source>
</evidence>
<proteinExistence type="inferred from homology"/>
<dbReference type="Proteomes" id="UP000318711">
    <property type="component" value="Unassembled WGS sequence"/>
</dbReference>
<keyword evidence="3" id="KW-0378">Hydrolase</keyword>
<sequence>MGDARKILGFRGEKRAVQFLVRKNYQILDQNLRLKFGEIDILAADGDDIVIVEVKTKTGDEMGNPLEQIDKKKRKKLLLLAREIYRLYPDRNIRIDAIGIEDNKIDHIKNAVGFE</sequence>
<dbReference type="Gene3D" id="3.40.1350.10">
    <property type="match status" value="1"/>
</dbReference>
<dbReference type="HAMAP" id="MF_00048">
    <property type="entry name" value="UPF0102"/>
    <property type="match status" value="1"/>
</dbReference>
<evidence type="ECO:0000256" key="2">
    <source>
        <dbReference type="HAMAP-Rule" id="MF_00048"/>
    </source>
</evidence>
<dbReference type="PANTHER" id="PTHR34039:SF1">
    <property type="entry name" value="UPF0102 PROTEIN YRAN"/>
    <property type="match status" value="1"/>
</dbReference>
<dbReference type="PANTHER" id="PTHR34039">
    <property type="entry name" value="UPF0102 PROTEIN YRAN"/>
    <property type="match status" value="1"/>
</dbReference>
<dbReference type="EMBL" id="VMGL01000041">
    <property type="protein sequence ID" value="TSC96418.1"/>
    <property type="molecule type" value="Genomic_DNA"/>
</dbReference>
<gene>
    <name evidence="3" type="ORF">CEN88_357</name>
</gene>
<dbReference type="GO" id="GO:0004519">
    <property type="term" value="F:endonuclease activity"/>
    <property type="evidence" value="ECO:0007669"/>
    <property type="project" value="UniProtKB-KW"/>
</dbReference>
<reference evidence="3 4" key="1">
    <citation type="submission" date="2017-07" db="EMBL/GenBank/DDBJ databases">
        <title>Mechanisms for carbon and nitrogen cycling indicate functional differentiation within the Candidate Phyla Radiation.</title>
        <authorList>
            <person name="Danczak R.E."/>
            <person name="Johnston M.D."/>
            <person name="Kenah C."/>
            <person name="Slattery M."/>
            <person name="Wrighton K.C."/>
            <person name="Wilkins M.J."/>
        </authorList>
    </citation>
    <scope>NUCLEOTIDE SEQUENCE [LARGE SCALE GENOMIC DNA]</scope>
    <source>
        <strain evidence="3">Licking1014_2</strain>
    </source>
</reference>
<dbReference type="SUPFAM" id="SSF52980">
    <property type="entry name" value="Restriction endonuclease-like"/>
    <property type="match status" value="1"/>
</dbReference>
<organism evidence="3 4">
    <name type="scientific">Candidatus Berkelbacteria bacterium Licking1014_2</name>
    <dbReference type="NCBI Taxonomy" id="2017146"/>
    <lineage>
        <taxon>Bacteria</taxon>
        <taxon>Candidatus Berkelbacteria</taxon>
    </lineage>
</organism>
<accession>A0A554LU73</accession>
<dbReference type="InterPro" id="IPR003509">
    <property type="entry name" value="UPF0102_YraN-like"/>
</dbReference>
<evidence type="ECO:0000256" key="1">
    <source>
        <dbReference type="ARBA" id="ARBA00006738"/>
    </source>
</evidence>
<evidence type="ECO:0000313" key="4">
    <source>
        <dbReference type="Proteomes" id="UP000318711"/>
    </source>
</evidence>
<dbReference type="InterPro" id="IPR011335">
    <property type="entry name" value="Restrct_endonuc-II-like"/>
</dbReference>
<dbReference type="AlphaFoldDB" id="A0A554LU73"/>
<keyword evidence="3" id="KW-0255">Endonuclease</keyword>
<name>A0A554LU73_9BACT</name>